<keyword evidence="4 5" id="KW-0472">Membrane</keyword>
<feature type="transmembrane region" description="Helical" evidence="5">
    <location>
        <begin position="236"/>
        <end position="258"/>
    </location>
</feature>
<dbReference type="SUPFAM" id="SSF103473">
    <property type="entry name" value="MFS general substrate transporter"/>
    <property type="match status" value="1"/>
</dbReference>
<feature type="transmembrane region" description="Helical" evidence="5">
    <location>
        <begin position="178"/>
        <end position="196"/>
    </location>
</feature>
<evidence type="ECO:0000256" key="4">
    <source>
        <dbReference type="ARBA" id="ARBA00023136"/>
    </source>
</evidence>
<name>A0A9Q1BGB7_HOLLE</name>
<dbReference type="Gene3D" id="1.20.1250.20">
    <property type="entry name" value="MFS general substrate transporter like domains"/>
    <property type="match status" value="1"/>
</dbReference>
<dbReference type="InterPro" id="IPR005828">
    <property type="entry name" value="MFS_sugar_transport-like"/>
</dbReference>
<dbReference type="Pfam" id="PF00083">
    <property type="entry name" value="Sugar_tr"/>
    <property type="match status" value="1"/>
</dbReference>
<keyword evidence="3 5" id="KW-1133">Transmembrane helix</keyword>
<dbReference type="AlphaFoldDB" id="A0A9Q1BGB7"/>
<evidence type="ECO:0000256" key="2">
    <source>
        <dbReference type="ARBA" id="ARBA00022692"/>
    </source>
</evidence>
<feature type="transmembrane region" description="Helical" evidence="5">
    <location>
        <begin position="154"/>
        <end position="171"/>
    </location>
</feature>
<organism evidence="7 8">
    <name type="scientific">Holothuria leucospilota</name>
    <name type="common">Black long sea cucumber</name>
    <name type="synonym">Mertensiothuria leucospilota</name>
    <dbReference type="NCBI Taxonomy" id="206669"/>
    <lineage>
        <taxon>Eukaryota</taxon>
        <taxon>Metazoa</taxon>
        <taxon>Echinodermata</taxon>
        <taxon>Eleutherozoa</taxon>
        <taxon>Echinozoa</taxon>
        <taxon>Holothuroidea</taxon>
        <taxon>Aspidochirotacea</taxon>
        <taxon>Aspidochirotida</taxon>
        <taxon>Holothuriidae</taxon>
        <taxon>Holothuria</taxon>
    </lineage>
</organism>
<keyword evidence="2 5" id="KW-0812">Transmembrane</keyword>
<feature type="transmembrane region" description="Helical" evidence="5">
    <location>
        <begin position="20"/>
        <end position="41"/>
    </location>
</feature>
<dbReference type="GO" id="GO:0022857">
    <property type="term" value="F:transmembrane transporter activity"/>
    <property type="evidence" value="ECO:0007669"/>
    <property type="project" value="InterPro"/>
</dbReference>
<dbReference type="Proteomes" id="UP001152320">
    <property type="component" value="Chromosome 16"/>
</dbReference>
<proteinExistence type="predicted"/>
<evidence type="ECO:0000256" key="3">
    <source>
        <dbReference type="ARBA" id="ARBA00022989"/>
    </source>
</evidence>
<dbReference type="PROSITE" id="PS50850">
    <property type="entry name" value="MFS"/>
    <property type="match status" value="1"/>
</dbReference>
<dbReference type="InterPro" id="IPR036259">
    <property type="entry name" value="MFS_trans_sf"/>
</dbReference>
<evidence type="ECO:0000256" key="1">
    <source>
        <dbReference type="ARBA" id="ARBA00004141"/>
    </source>
</evidence>
<feature type="transmembrane region" description="Helical" evidence="5">
    <location>
        <begin position="208"/>
        <end position="229"/>
    </location>
</feature>
<dbReference type="PANTHER" id="PTHR24064">
    <property type="entry name" value="SOLUTE CARRIER FAMILY 22 MEMBER"/>
    <property type="match status" value="1"/>
</dbReference>
<evidence type="ECO:0000313" key="8">
    <source>
        <dbReference type="Proteomes" id="UP001152320"/>
    </source>
</evidence>
<feature type="domain" description="Major facilitator superfamily (MFS) profile" evidence="6">
    <location>
        <begin position="108"/>
        <end position="438"/>
    </location>
</feature>
<dbReference type="InterPro" id="IPR020846">
    <property type="entry name" value="MFS_dom"/>
</dbReference>
<feature type="transmembrane region" description="Helical" evidence="5">
    <location>
        <begin position="409"/>
        <end position="428"/>
    </location>
</feature>
<dbReference type="GO" id="GO:0016020">
    <property type="term" value="C:membrane"/>
    <property type="evidence" value="ECO:0007669"/>
    <property type="project" value="UniProtKB-SubCell"/>
</dbReference>
<evidence type="ECO:0000259" key="6">
    <source>
        <dbReference type="PROSITE" id="PS50850"/>
    </source>
</evidence>
<dbReference type="EMBL" id="JAIZAY010000016">
    <property type="protein sequence ID" value="KAJ8026631.1"/>
    <property type="molecule type" value="Genomic_DNA"/>
</dbReference>
<feature type="transmembrane region" description="Helical" evidence="5">
    <location>
        <begin position="264"/>
        <end position="283"/>
    </location>
</feature>
<accession>A0A9Q1BGB7</accession>
<reference evidence="7" key="1">
    <citation type="submission" date="2021-10" db="EMBL/GenBank/DDBJ databases">
        <title>Tropical sea cucumber genome reveals ecological adaptation and Cuvierian tubules defense mechanism.</title>
        <authorList>
            <person name="Chen T."/>
        </authorList>
    </citation>
    <scope>NUCLEOTIDE SEQUENCE</scope>
    <source>
        <strain evidence="7">Nanhai2018</strain>
        <tissue evidence="7">Muscle</tissue>
    </source>
</reference>
<evidence type="ECO:0000313" key="7">
    <source>
        <dbReference type="EMBL" id="KAJ8026631.1"/>
    </source>
</evidence>
<sequence length="438" mass="49325">MLYDDVLNHIGEFGLYQKLILFLTSLCILLSSMNVVSQVFLAGNVDHWCDTVEWKNCDCSLDENYTVSVCDELKKNLSIPLNDLGEFLQCSKYVFPPKYEEQCPDFFNLEVFNLTRYESCDGHWVYDRSLYKTSITSDFNLVCERQSLPNMAQSVYFAGILVGVISFGTICDKFGRRFGLFSATVATGIFGSLVAVSPEFWMYTIFRFFLGACAHSANCGAFLIVTELVGSSKRGLAGLVTNVVFAIGVALVAVIAYFIRKWRLLQFIITFPGFLSLVLLPVIPESPRWLYSKMKNRKAVRIIKRAAQINGVKLSETFLEEFDSKVELSQTQRDGKLSPLELFRLSRIRQRSLILLYTWFTVSLVYYGLVLSTESLGVNIYLGFLISGSVEILGYTFSVLLLDWIGPKITIGGVLLLAGIACFLAVILRKGYIFIICL</sequence>
<evidence type="ECO:0000256" key="5">
    <source>
        <dbReference type="SAM" id="Phobius"/>
    </source>
</evidence>
<comment type="subcellular location">
    <subcellularLocation>
        <location evidence="1">Membrane</location>
        <topology evidence="1">Multi-pass membrane protein</topology>
    </subcellularLocation>
</comment>
<comment type="caution">
    <text evidence="7">The sequence shown here is derived from an EMBL/GenBank/DDBJ whole genome shotgun (WGS) entry which is preliminary data.</text>
</comment>
<dbReference type="OrthoDB" id="5296287at2759"/>
<keyword evidence="8" id="KW-1185">Reference proteome</keyword>
<gene>
    <name evidence="7" type="ORF">HOLleu_31524</name>
</gene>
<feature type="transmembrane region" description="Helical" evidence="5">
    <location>
        <begin position="353"/>
        <end position="372"/>
    </location>
</feature>
<feature type="transmembrane region" description="Helical" evidence="5">
    <location>
        <begin position="378"/>
        <end position="402"/>
    </location>
</feature>
<protein>
    <submittedName>
        <fullName evidence="7">Organic cation transporter protein</fullName>
    </submittedName>
</protein>